<gene>
    <name evidence="5" type="ORF">FA10DRAFT_304109</name>
</gene>
<dbReference type="InterPro" id="IPR029058">
    <property type="entry name" value="AB_hydrolase_fold"/>
</dbReference>
<dbReference type="RefSeq" id="XP_025374504.1">
    <property type="nucleotide sequence ID" value="XM_025525315.1"/>
</dbReference>
<dbReference type="PROSITE" id="PS00122">
    <property type="entry name" value="CARBOXYLESTERASE_B_1"/>
    <property type="match status" value="1"/>
</dbReference>
<evidence type="ECO:0000256" key="2">
    <source>
        <dbReference type="ARBA" id="ARBA00022801"/>
    </source>
</evidence>
<dbReference type="SUPFAM" id="SSF53474">
    <property type="entry name" value="alpha/beta-Hydrolases"/>
    <property type="match status" value="1"/>
</dbReference>
<feature type="signal peptide" evidence="3">
    <location>
        <begin position="1"/>
        <end position="18"/>
    </location>
</feature>
<evidence type="ECO:0000259" key="4">
    <source>
        <dbReference type="Pfam" id="PF00135"/>
    </source>
</evidence>
<dbReference type="PANTHER" id="PTHR11559">
    <property type="entry name" value="CARBOXYLESTERASE"/>
    <property type="match status" value="1"/>
</dbReference>
<dbReference type="EC" id="3.1.1.-" evidence="3"/>
<sequence length="584" mass="63637">MIANLLLILATLLVQAAAAPACRAEVTTAKQGTFVGNCLQEVEEYQGIPYAQAITSQHRFTKTKPVQRYTSSKKRNATVAGPVCRQPPFVYNDPGVAYSEDCLFLNVYRPRNVKGKLPVMVWIHGGAFYQGAGSGAQFNATRLIQRGLELNKPFVYVSLNYRLGAFGFLGGKAMATAVKNGNATLNAGYYDQREALHWVQRNIGSFGGDKSRVTLLGESAGANSVGQQMLANEGDVQGLFRAGILESGSPSLARRLPPTDPYAQDRYEVFLAEAGCDISASDEAQIACLRSATSDKLDAANTVATTNQQSAFIPLQDDFFVRGLPSAQFKRGAFPSIPFITGDNVDEGTLFSVPQNITSDAVFADVVLTTYGAPVKPLIPDILKLWPNDPTVGSPYMPFLFGDSPNDTYFGENNQFKRLSSFGGDLLFESGRRQQLHAAVKTGKAKAWSYRFGQPLPLAQFSTGPNKADYLGVPHASEIEFVFNKPILAGEHIGGLPEPQRSYATDDKLNQVASIMSSAWIHFAYHLDPNGANVPHWPEYGSDVDDGGAGINLFLQGGNVSLQRDSYQWEQTSFILKHHENFFI</sequence>
<reference evidence="5" key="1">
    <citation type="journal article" date="2018" name="Mol. Biol. Evol.">
        <title>Broad Genomic Sampling Reveals a Smut Pathogenic Ancestry of the Fungal Clade Ustilaginomycotina.</title>
        <authorList>
            <person name="Kijpornyongpan T."/>
            <person name="Mondo S.J."/>
            <person name="Barry K."/>
            <person name="Sandor L."/>
            <person name="Lee J."/>
            <person name="Lipzen A."/>
            <person name="Pangilinan J."/>
            <person name="LaButti K."/>
            <person name="Hainaut M."/>
            <person name="Henrissat B."/>
            <person name="Grigoriev I.V."/>
            <person name="Spatafora J.W."/>
            <person name="Aime M.C."/>
        </authorList>
    </citation>
    <scope>NUCLEOTIDE SEQUENCE [LARGE SCALE GENOMIC DNA]</scope>
    <source>
        <strain evidence="5">MCA 4198</strain>
    </source>
</reference>
<name>A0A316YCT5_9BASI</name>
<organism evidence="5 6">
    <name type="scientific">Acaromyces ingoldii</name>
    <dbReference type="NCBI Taxonomy" id="215250"/>
    <lineage>
        <taxon>Eukaryota</taxon>
        <taxon>Fungi</taxon>
        <taxon>Dikarya</taxon>
        <taxon>Basidiomycota</taxon>
        <taxon>Ustilaginomycotina</taxon>
        <taxon>Exobasidiomycetes</taxon>
        <taxon>Exobasidiales</taxon>
        <taxon>Cryptobasidiaceae</taxon>
        <taxon>Acaromyces</taxon>
    </lineage>
</organism>
<feature type="chain" id="PRO_5016194437" description="Carboxylic ester hydrolase" evidence="3">
    <location>
        <begin position="19"/>
        <end position="584"/>
    </location>
</feature>
<feature type="domain" description="Carboxylesterase type B" evidence="4">
    <location>
        <begin position="26"/>
        <end position="542"/>
    </location>
</feature>
<dbReference type="InterPro" id="IPR019819">
    <property type="entry name" value="Carboxylesterase_B_CS"/>
</dbReference>
<dbReference type="AlphaFoldDB" id="A0A316YCT5"/>
<accession>A0A316YCT5</accession>
<evidence type="ECO:0000313" key="6">
    <source>
        <dbReference type="Proteomes" id="UP000245768"/>
    </source>
</evidence>
<proteinExistence type="inferred from homology"/>
<comment type="similarity">
    <text evidence="1 3">Belongs to the type-B carboxylesterase/lipase family.</text>
</comment>
<dbReference type="GeneID" id="37047231"/>
<dbReference type="GO" id="GO:0016787">
    <property type="term" value="F:hydrolase activity"/>
    <property type="evidence" value="ECO:0007669"/>
    <property type="project" value="UniProtKB-KW"/>
</dbReference>
<keyword evidence="2 3" id="KW-0378">Hydrolase</keyword>
<protein>
    <recommendedName>
        <fullName evidence="3">Carboxylic ester hydrolase</fullName>
        <ecNumber evidence="3">3.1.1.-</ecNumber>
    </recommendedName>
</protein>
<dbReference type="Gene3D" id="3.40.50.1820">
    <property type="entry name" value="alpha/beta hydrolase"/>
    <property type="match status" value="1"/>
</dbReference>
<dbReference type="InterPro" id="IPR019826">
    <property type="entry name" value="Carboxylesterase_B_AS"/>
</dbReference>
<dbReference type="InterPro" id="IPR050309">
    <property type="entry name" value="Type-B_Carboxylest/Lipase"/>
</dbReference>
<dbReference type="STRING" id="215250.A0A316YCT5"/>
<dbReference type="Pfam" id="PF00135">
    <property type="entry name" value="COesterase"/>
    <property type="match status" value="1"/>
</dbReference>
<keyword evidence="6" id="KW-1185">Reference proteome</keyword>
<dbReference type="Proteomes" id="UP000245768">
    <property type="component" value="Unassembled WGS sequence"/>
</dbReference>
<dbReference type="EMBL" id="KZ819640">
    <property type="protein sequence ID" value="PWN87306.1"/>
    <property type="molecule type" value="Genomic_DNA"/>
</dbReference>
<evidence type="ECO:0000256" key="1">
    <source>
        <dbReference type="ARBA" id="ARBA00005964"/>
    </source>
</evidence>
<dbReference type="InterPro" id="IPR002018">
    <property type="entry name" value="CarbesteraseB"/>
</dbReference>
<dbReference type="PROSITE" id="PS00941">
    <property type="entry name" value="CARBOXYLESTERASE_B_2"/>
    <property type="match status" value="1"/>
</dbReference>
<evidence type="ECO:0000256" key="3">
    <source>
        <dbReference type="RuleBase" id="RU361235"/>
    </source>
</evidence>
<dbReference type="InParanoid" id="A0A316YCT5"/>
<keyword evidence="3" id="KW-0732">Signal</keyword>
<evidence type="ECO:0000313" key="5">
    <source>
        <dbReference type="EMBL" id="PWN87306.1"/>
    </source>
</evidence>
<dbReference type="OrthoDB" id="408631at2759"/>